<keyword evidence="2" id="KW-0238">DNA-binding</keyword>
<organism evidence="6 7">
    <name type="scientific">Pseudomonas mosselii</name>
    <dbReference type="NCBI Taxonomy" id="78327"/>
    <lineage>
        <taxon>Bacteria</taxon>
        <taxon>Pseudomonadati</taxon>
        <taxon>Pseudomonadota</taxon>
        <taxon>Gammaproteobacteria</taxon>
        <taxon>Pseudomonadales</taxon>
        <taxon>Pseudomonadaceae</taxon>
        <taxon>Pseudomonas</taxon>
    </lineage>
</organism>
<dbReference type="Pfam" id="PF02311">
    <property type="entry name" value="AraC_binding"/>
    <property type="match status" value="1"/>
</dbReference>
<feature type="compositionally biased region" description="Basic and acidic residues" evidence="4">
    <location>
        <begin position="260"/>
        <end position="269"/>
    </location>
</feature>
<dbReference type="InterPro" id="IPR018060">
    <property type="entry name" value="HTH_AraC"/>
</dbReference>
<sequence length="269" mass="29771">MAWLAPDAHFDPDAFDASVVGICSALGDHDSGRHRHGRGQLLFTRQGCVRIQTPGRLCLLPPTQAAWIPAGLEHRARMRETVDYRSLYFSTALSVGLPDEVTIISVNPMLRELLERIAQAPFDTAWDQGDQTHLLALCLGELRLAPHQPMFLPLPGDRRLAGLIERLERLPPALGELAQQVGASEKTISRLLRRDTGMSYQQWRQQWRLLRALEQLALQRPLGAIADDLGFASDSAFIAFFRGMTGTTPGAWNRGAATGPDRRGDRPPA</sequence>
<evidence type="ECO:0000256" key="1">
    <source>
        <dbReference type="ARBA" id="ARBA00023015"/>
    </source>
</evidence>
<feature type="region of interest" description="Disordered" evidence="4">
    <location>
        <begin position="249"/>
        <end position="269"/>
    </location>
</feature>
<dbReference type="GO" id="GO:0043565">
    <property type="term" value="F:sequence-specific DNA binding"/>
    <property type="evidence" value="ECO:0007669"/>
    <property type="project" value="InterPro"/>
</dbReference>
<evidence type="ECO:0000313" key="6">
    <source>
        <dbReference type="EMBL" id="MBA6066875.1"/>
    </source>
</evidence>
<feature type="domain" description="HTH araC/xylS-type" evidence="5">
    <location>
        <begin position="158"/>
        <end position="255"/>
    </location>
</feature>
<dbReference type="CDD" id="cd06124">
    <property type="entry name" value="cupin_NimR-like_N"/>
    <property type="match status" value="1"/>
</dbReference>
<dbReference type="AlphaFoldDB" id="A0A7W2PZU9"/>
<evidence type="ECO:0000256" key="4">
    <source>
        <dbReference type="SAM" id="MobiDB-lite"/>
    </source>
</evidence>
<dbReference type="SUPFAM" id="SSF51182">
    <property type="entry name" value="RmlC-like cupins"/>
    <property type="match status" value="1"/>
</dbReference>
<evidence type="ECO:0000259" key="5">
    <source>
        <dbReference type="PROSITE" id="PS01124"/>
    </source>
</evidence>
<keyword evidence="1" id="KW-0805">Transcription regulation</keyword>
<comment type="caution">
    <text evidence="6">The sequence shown here is derived from an EMBL/GenBank/DDBJ whole genome shotgun (WGS) entry which is preliminary data.</text>
</comment>
<dbReference type="InterPro" id="IPR011051">
    <property type="entry name" value="RmlC_Cupin_sf"/>
</dbReference>
<dbReference type="SMART" id="SM00342">
    <property type="entry name" value="HTH_ARAC"/>
    <property type="match status" value="1"/>
</dbReference>
<dbReference type="RefSeq" id="WP_182323965.1">
    <property type="nucleotide sequence ID" value="NZ_BQIL01000006.1"/>
</dbReference>
<accession>A0A7W2PZU9</accession>
<dbReference type="PROSITE" id="PS01124">
    <property type="entry name" value="HTH_ARAC_FAMILY_2"/>
    <property type="match status" value="1"/>
</dbReference>
<evidence type="ECO:0000256" key="2">
    <source>
        <dbReference type="ARBA" id="ARBA00023125"/>
    </source>
</evidence>
<name>A0A7W2PZU9_9PSED</name>
<dbReference type="GO" id="GO:0003700">
    <property type="term" value="F:DNA-binding transcription factor activity"/>
    <property type="evidence" value="ECO:0007669"/>
    <property type="project" value="InterPro"/>
</dbReference>
<dbReference type="InterPro" id="IPR009057">
    <property type="entry name" value="Homeodomain-like_sf"/>
</dbReference>
<dbReference type="InterPro" id="IPR003313">
    <property type="entry name" value="AraC-bd"/>
</dbReference>
<protein>
    <submittedName>
        <fullName evidence="6">Helix-turn-helix transcriptional regulator</fullName>
    </submittedName>
</protein>
<dbReference type="SUPFAM" id="SSF46689">
    <property type="entry name" value="Homeodomain-like"/>
    <property type="match status" value="1"/>
</dbReference>
<dbReference type="EMBL" id="JACGDE010000013">
    <property type="protein sequence ID" value="MBA6066875.1"/>
    <property type="molecule type" value="Genomic_DNA"/>
</dbReference>
<reference evidence="6 7" key="1">
    <citation type="submission" date="2020-07" db="EMBL/GenBank/DDBJ databases">
        <title>Diversity of carbapenemase encoding genes among Pseudomonas putida group clinical isolates in a tertiary Brazilian hospital.</title>
        <authorList>
            <person name="Alberto-Lei F."/>
            <person name="Nodari C.S."/>
            <person name="Streling A.P."/>
            <person name="Paulino J.T."/>
            <person name="Bessa-Neto F.O."/>
            <person name="Cayo R."/>
            <person name="Gales A.C."/>
        </authorList>
    </citation>
    <scope>NUCLEOTIDE SEQUENCE [LARGE SCALE GENOMIC DNA]</scope>
    <source>
        <strain evidence="6 7">14802</strain>
    </source>
</reference>
<keyword evidence="3" id="KW-0804">Transcription</keyword>
<dbReference type="PANTHER" id="PTHR11019:SF159">
    <property type="entry name" value="TRANSCRIPTIONAL REGULATOR-RELATED"/>
    <property type="match status" value="1"/>
</dbReference>
<proteinExistence type="predicted"/>
<dbReference type="Pfam" id="PF12833">
    <property type="entry name" value="HTH_18"/>
    <property type="match status" value="1"/>
</dbReference>
<evidence type="ECO:0000256" key="3">
    <source>
        <dbReference type="ARBA" id="ARBA00023163"/>
    </source>
</evidence>
<dbReference type="Proteomes" id="UP000541770">
    <property type="component" value="Unassembled WGS sequence"/>
</dbReference>
<evidence type="ECO:0000313" key="7">
    <source>
        <dbReference type="Proteomes" id="UP000541770"/>
    </source>
</evidence>
<gene>
    <name evidence="6" type="ORF">H4C75_19235</name>
</gene>
<dbReference type="Gene3D" id="1.10.10.60">
    <property type="entry name" value="Homeodomain-like"/>
    <property type="match status" value="1"/>
</dbReference>
<dbReference type="PANTHER" id="PTHR11019">
    <property type="entry name" value="HTH-TYPE TRANSCRIPTIONAL REGULATOR NIMR"/>
    <property type="match status" value="1"/>
</dbReference>